<evidence type="ECO:0000256" key="4">
    <source>
        <dbReference type="SAM" id="MobiDB-lite"/>
    </source>
</evidence>
<dbReference type="PROSITE" id="PS51460">
    <property type="entry name" value="GAR"/>
    <property type="match status" value="1"/>
</dbReference>
<accession>A0A1D2JQ98</accession>
<name>A0A1D2JQ98_PARBR</name>
<evidence type="ECO:0000313" key="7">
    <source>
        <dbReference type="Proteomes" id="UP000242814"/>
    </source>
</evidence>
<dbReference type="Gene3D" id="3.30.920.20">
    <property type="entry name" value="Gas2-like domain"/>
    <property type="match status" value="1"/>
</dbReference>
<feature type="compositionally biased region" description="Low complexity" evidence="4">
    <location>
        <begin position="554"/>
        <end position="572"/>
    </location>
</feature>
<gene>
    <name evidence="6" type="ORF">ACO22_00110</name>
</gene>
<evidence type="ECO:0000259" key="5">
    <source>
        <dbReference type="PROSITE" id="PS51460"/>
    </source>
</evidence>
<feature type="compositionally biased region" description="Polar residues" evidence="4">
    <location>
        <begin position="846"/>
        <end position="855"/>
    </location>
</feature>
<feature type="domain" description="GAR" evidence="5">
    <location>
        <begin position="1006"/>
        <end position="1081"/>
    </location>
</feature>
<comment type="caution">
    <text evidence="6">The sequence shown here is derived from an EMBL/GenBank/DDBJ whole genome shotgun (WGS) entry which is preliminary data.</text>
</comment>
<feature type="compositionally biased region" description="Polar residues" evidence="4">
    <location>
        <begin position="965"/>
        <end position="1003"/>
    </location>
</feature>
<organism evidence="6 7">
    <name type="scientific">Paracoccidioides brasiliensis</name>
    <dbReference type="NCBI Taxonomy" id="121759"/>
    <lineage>
        <taxon>Eukaryota</taxon>
        <taxon>Fungi</taxon>
        <taxon>Dikarya</taxon>
        <taxon>Ascomycota</taxon>
        <taxon>Pezizomycotina</taxon>
        <taxon>Eurotiomycetes</taxon>
        <taxon>Eurotiomycetidae</taxon>
        <taxon>Onygenales</taxon>
        <taxon>Ajellomycetaceae</taxon>
        <taxon>Paracoccidioides</taxon>
    </lineage>
</organism>
<sequence>MAENPFISLTPALRLRPSSGLRTPSRSPPRYPSRSRSSSSDRNLSSFIGVSDPLLANLSPESTLTALSATDAVRTTGKTAQGILSKAIADASTAERSLAVRAAVAGQNLKQWYTEVLSWEWPQKRDASLGKGFVSSKSEDAGTDDQWDTSLGCLPAAVVEQHEYRIDEIKADMEMLDVEELKEHILNAHIPSRSRPSSSNSTLSTNMHTLSYVQLSDFTAVITATILQALPYLSKLNALLNIWEIRLAVLHQIPELLAGLGSTKRAIDGALDRLGTGLLPEIDDPFFSKTFFDSARHKLENMVLIVGSKMDRILDSLEGQDDALPDAWIDEMEAIEAGFATWAFEAEKMAVENDFGRSSTPLPEFSIQSSEIKKPDEAGCGPSTQNTASLQFQKCRENMEDSSRIVSDLTGTNVKPEPPKTPCRSDLDLNDEVSPASINISLSQPPPIPRIKEQDEDEPQISVQESPKEAKTEGEPNSLPSNSDTSTLPSSPLSCTPATSSIHEDITSPPSSTGPDPLTSRQTPSIDDPQDPSGQSHGRQATNALPGASASITSEKPSSNPEESPVPQENSNTKPPGNNSPGKTINDGISLPGSSPPAVPSRPASPQSPFRNTTFPLRAIHCSAINRSTPSSPTTADISPHGFIQSIQDALKLDTGSHRRDSIISIASTAGSGFSYGSNPEIRDAQVATSHGSPIVVESPGSFLTNGSKSPGAHGHNGNIVECVKKPKSSDHLASASRSTLYRTMSLPLERFMDGDSQVTHGTDDLKEQPHSSELRQASSAAIEVLPKAELRSIVVSNRLSIGPANVRKSMPNLRRTVSSLGLSSLHRLSTRSLRLSPNNPWGPRVSTSSESLPSTAEEPSPSMGVSVCKVNSINYPTTPTPPPSLPRRSSKRLSKLLSPVASLSSQKQKKIITPLHSAPLSKSISANSSTAPSITTLRSPEDHLEEKISSILTTIPARIHLASTPESTKCNQSTPRASDCSYSNSPKRDFLQSQSPAFSRSNTPTPSLTLTPAFGRSRRPHTHNDDDSAVRLYHLHRGGKTAPVKLFVRSVGEDGERVMVRVGGGWADLGEYLREYVLHHGRRDVSDGKFEVRGIPTHNISPNHSSHGKHAAPTSNTSPSTPISRPGSAFDIRPPSSLNVRKSRRSMATPSGLPTLTTANIEKASQGSNSGSGGGPSSFLSSTRRRLSTSSNASMSIASGYGGDGSHVSTPLGLAGPKPKSRQVSISPENEAWVEDVIGRARRTSVTLRPERSYGNLRRFRPVVSQVDAAGDLVEGGHRSVSNTGVDGGGNKRVYLRVVRSANADEWLGLVLFS</sequence>
<feature type="compositionally biased region" description="Low complexity" evidence="4">
    <location>
        <begin position="1178"/>
        <end position="1200"/>
    </location>
</feature>
<dbReference type="InterPro" id="IPR003108">
    <property type="entry name" value="GAR_dom"/>
</dbReference>
<feature type="compositionally biased region" description="Low complexity" evidence="4">
    <location>
        <begin position="1004"/>
        <end position="1013"/>
    </location>
</feature>
<proteinExistence type="predicted"/>
<feature type="region of interest" description="Disordered" evidence="4">
    <location>
        <begin position="755"/>
        <end position="774"/>
    </location>
</feature>
<dbReference type="VEuPathDB" id="FungiDB:PABG_04358"/>
<feature type="compositionally biased region" description="Low complexity" evidence="4">
    <location>
        <begin position="478"/>
        <end position="501"/>
    </location>
</feature>
<dbReference type="Proteomes" id="UP000242814">
    <property type="component" value="Unassembled WGS sequence"/>
</dbReference>
<protein>
    <recommendedName>
        <fullName evidence="5">GAR domain-containing protein</fullName>
    </recommendedName>
</protein>
<dbReference type="SUPFAM" id="SSF143575">
    <property type="entry name" value="GAS2 domain-like"/>
    <property type="match status" value="1"/>
</dbReference>
<evidence type="ECO:0000313" key="6">
    <source>
        <dbReference type="EMBL" id="ODH45386.1"/>
    </source>
</evidence>
<feature type="compositionally biased region" description="Polar residues" evidence="4">
    <location>
        <begin position="508"/>
        <end position="525"/>
    </location>
</feature>
<comment type="subcellular location">
    <subcellularLocation>
        <location evidence="1">Cytoplasm</location>
        <location evidence="1">Cytoskeleton</location>
    </subcellularLocation>
</comment>
<feature type="compositionally biased region" description="Low complexity" evidence="4">
    <location>
        <begin position="1114"/>
        <end position="1123"/>
    </location>
</feature>
<feature type="compositionally biased region" description="Polar residues" evidence="4">
    <location>
        <begin position="1137"/>
        <end position="1161"/>
    </location>
</feature>
<feature type="region of interest" description="Disordered" evidence="4">
    <location>
        <begin position="874"/>
        <end position="893"/>
    </location>
</feature>
<evidence type="ECO:0000256" key="1">
    <source>
        <dbReference type="ARBA" id="ARBA00004245"/>
    </source>
</evidence>
<feature type="region of interest" description="Disordered" evidence="4">
    <location>
        <begin position="16"/>
        <end position="44"/>
    </location>
</feature>
<keyword evidence="3" id="KW-0206">Cytoskeleton</keyword>
<reference evidence="6 7" key="1">
    <citation type="submission" date="2016-06" db="EMBL/GenBank/DDBJ databases">
        <authorList>
            <person name="Kjaerup R.B."/>
            <person name="Dalgaard T.S."/>
            <person name="Juul-Madsen H.R."/>
        </authorList>
    </citation>
    <scope>NUCLEOTIDE SEQUENCE [LARGE SCALE GENOMIC DNA]</scope>
    <source>
        <strain evidence="6 7">Pb300</strain>
    </source>
</reference>
<feature type="region of interest" description="Disordered" evidence="4">
    <location>
        <begin position="965"/>
        <end position="1027"/>
    </location>
</feature>
<feature type="compositionally biased region" description="Low complexity" evidence="4">
    <location>
        <begin position="32"/>
        <end position="44"/>
    </location>
</feature>
<feature type="region of interest" description="Disordered" evidence="4">
    <location>
        <begin position="832"/>
        <end position="866"/>
    </location>
</feature>
<evidence type="ECO:0000256" key="3">
    <source>
        <dbReference type="ARBA" id="ARBA00023212"/>
    </source>
</evidence>
<feature type="compositionally biased region" description="Polar residues" evidence="4">
    <location>
        <begin position="532"/>
        <end position="543"/>
    </location>
</feature>
<dbReference type="VEuPathDB" id="FungiDB:PADG_04748"/>
<dbReference type="EMBL" id="LZYO01000002">
    <property type="protein sequence ID" value="ODH45386.1"/>
    <property type="molecule type" value="Genomic_DNA"/>
</dbReference>
<evidence type="ECO:0000256" key="2">
    <source>
        <dbReference type="ARBA" id="ARBA00022490"/>
    </source>
</evidence>
<dbReference type="GO" id="GO:0005856">
    <property type="term" value="C:cytoskeleton"/>
    <property type="evidence" value="ECO:0007669"/>
    <property type="project" value="UniProtKB-SubCell"/>
</dbReference>
<dbReference type="Pfam" id="PF02187">
    <property type="entry name" value="GAS2"/>
    <property type="match status" value="1"/>
</dbReference>
<dbReference type="InterPro" id="IPR036534">
    <property type="entry name" value="GAR_dom_sf"/>
</dbReference>
<feature type="region of interest" description="Disordered" evidence="4">
    <location>
        <begin position="403"/>
        <end position="613"/>
    </location>
</feature>
<feature type="compositionally biased region" description="Basic and acidic residues" evidence="4">
    <location>
        <begin position="762"/>
        <end position="774"/>
    </location>
</feature>
<feature type="region of interest" description="Disordered" evidence="4">
    <location>
        <begin position="1093"/>
        <end position="1228"/>
    </location>
</feature>
<keyword evidence="2" id="KW-0963">Cytoplasm</keyword>
<feature type="compositionally biased region" description="Polar residues" evidence="4">
    <location>
        <begin position="573"/>
        <end position="583"/>
    </location>
</feature>
<dbReference type="GO" id="GO:0008017">
    <property type="term" value="F:microtubule binding"/>
    <property type="evidence" value="ECO:0007669"/>
    <property type="project" value="InterPro"/>
</dbReference>